<feature type="chain" id="PRO_5015579789" description="Secreted protein" evidence="1">
    <location>
        <begin position="25"/>
        <end position="166"/>
    </location>
</feature>
<sequence>MYRRAFLCRGIFFLLIFLVMRARGTSPIHTRPLPFLSDWFPKIIVQSHITIGQLVSKPTTKQHLANPIRHSHSPCFTSGNLTFFFFFCPCVTPHHEKKRASSPISRFPKCRVAGFQPPPALSPNHKGTVLLCSGSYLPLYDGIFSYYHSLLVSVFRLAGLCSFHSR</sequence>
<proteinExistence type="predicted"/>
<dbReference type="AlphaFoldDB" id="A0A2T4ACV0"/>
<dbReference type="EMBL" id="KZ679680">
    <property type="protein sequence ID" value="PTB54915.1"/>
    <property type="molecule type" value="Genomic_DNA"/>
</dbReference>
<organism evidence="2 3">
    <name type="scientific">Trichoderma harzianum CBS 226.95</name>
    <dbReference type="NCBI Taxonomy" id="983964"/>
    <lineage>
        <taxon>Eukaryota</taxon>
        <taxon>Fungi</taxon>
        <taxon>Dikarya</taxon>
        <taxon>Ascomycota</taxon>
        <taxon>Pezizomycotina</taxon>
        <taxon>Sordariomycetes</taxon>
        <taxon>Hypocreomycetidae</taxon>
        <taxon>Hypocreales</taxon>
        <taxon>Hypocreaceae</taxon>
        <taxon>Trichoderma</taxon>
    </lineage>
</organism>
<keyword evidence="1" id="KW-0732">Signal</keyword>
<feature type="signal peptide" evidence="1">
    <location>
        <begin position="1"/>
        <end position="24"/>
    </location>
</feature>
<evidence type="ECO:0000256" key="1">
    <source>
        <dbReference type="SAM" id="SignalP"/>
    </source>
</evidence>
<dbReference type="Proteomes" id="UP000241690">
    <property type="component" value="Unassembled WGS sequence"/>
</dbReference>
<dbReference type="RefSeq" id="XP_024774592.1">
    <property type="nucleotide sequence ID" value="XM_024915119.1"/>
</dbReference>
<name>A0A2T4ACV0_TRIHA</name>
<evidence type="ECO:0000313" key="3">
    <source>
        <dbReference type="Proteomes" id="UP000241690"/>
    </source>
</evidence>
<gene>
    <name evidence="2" type="ORF">M431DRAFT_433371</name>
</gene>
<accession>A0A2T4ACV0</accession>
<reference evidence="2 3" key="1">
    <citation type="submission" date="2016-07" db="EMBL/GenBank/DDBJ databases">
        <title>Multiple horizontal gene transfer events from other fungi enriched the ability of initially mycotrophic Trichoderma (Ascomycota) to feed on dead plant biomass.</title>
        <authorList>
            <consortium name="DOE Joint Genome Institute"/>
            <person name="Aerts A."/>
            <person name="Atanasova L."/>
            <person name="Chenthamara K."/>
            <person name="Zhang J."/>
            <person name="Grujic M."/>
            <person name="Henrissat B."/>
            <person name="Kuo A."/>
            <person name="Salamov A."/>
            <person name="Lipzen A."/>
            <person name="Labutti K."/>
            <person name="Barry K."/>
            <person name="Miao Y."/>
            <person name="Rahimi M.J."/>
            <person name="Shen Q."/>
            <person name="Grigoriev I.V."/>
            <person name="Kubicek C.P."/>
            <person name="Druzhinina I.S."/>
        </authorList>
    </citation>
    <scope>NUCLEOTIDE SEQUENCE [LARGE SCALE GENOMIC DNA]</scope>
    <source>
        <strain evidence="2 3">CBS 226.95</strain>
    </source>
</reference>
<protein>
    <recommendedName>
        <fullName evidence="4">Secreted protein</fullName>
    </recommendedName>
</protein>
<evidence type="ECO:0008006" key="4">
    <source>
        <dbReference type="Google" id="ProtNLM"/>
    </source>
</evidence>
<keyword evidence="3" id="KW-1185">Reference proteome</keyword>
<evidence type="ECO:0000313" key="2">
    <source>
        <dbReference type="EMBL" id="PTB54915.1"/>
    </source>
</evidence>
<dbReference type="GeneID" id="36623685"/>